<accession>A0A8T0N8F3</accession>
<gene>
    <name evidence="1" type="ORF">PVAP13_9KG019400</name>
</gene>
<keyword evidence="2" id="KW-1185">Reference proteome</keyword>
<sequence>MIVGPLFNLDMRSDKEAMPFDVKDLESELTLRALYNRWCSYFNMARSSEGYRFNIFKENVRLIYERRGADPKKLEANHLCDVTIDELCPPKFARRRY</sequence>
<comment type="caution">
    <text evidence="1">The sequence shown here is derived from an EMBL/GenBank/DDBJ whole genome shotgun (WGS) entry which is preliminary data.</text>
</comment>
<proteinExistence type="predicted"/>
<protein>
    <recommendedName>
        <fullName evidence="3">Cathepsin propeptide inhibitor domain-containing protein</fullName>
    </recommendedName>
</protein>
<organism evidence="1 2">
    <name type="scientific">Panicum virgatum</name>
    <name type="common">Blackwell switchgrass</name>
    <dbReference type="NCBI Taxonomy" id="38727"/>
    <lineage>
        <taxon>Eukaryota</taxon>
        <taxon>Viridiplantae</taxon>
        <taxon>Streptophyta</taxon>
        <taxon>Embryophyta</taxon>
        <taxon>Tracheophyta</taxon>
        <taxon>Spermatophyta</taxon>
        <taxon>Magnoliopsida</taxon>
        <taxon>Liliopsida</taxon>
        <taxon>Poales</taxon>
        <taxon>Poaceae</taxon>
        <taxon>PACMAD clade</taxon>
        <taxon>Panicoideae</taxon>
        <taxon>Panicodae</taxon>
        <taxon>Paniceae</taxon>
        <taxon>Panicinae</taxon>
        <taxon>Panicum</taxon>
        <taxon>Panicum sect. Hiantes</taxon>
    </lineage>
</organism>
<dbReference type="Proteomes" id="UP000823388">
    <property type="component" value="Chromosome 9K"/>
</dbReference>
<dbReference type="Gene3D" id="1.10.287.2250">
    <property type="match status" value="1"/>
</dbReference>
<reference evidence="1 2" key="1">
    <citation type="submission" date="2020-05" db="EMBL/GenBank/DDBJ databases">
        <title>WGS assembly of Panicum virgatum.</title>
        <authorList>
            <person name="Lovell J.T."/>
            <person name="Jenkins J."/>
            <person name="Shu S."/>
            <person name="Juenger T.E."/>
            <person name="Schmutz J."/>
        </authorList>
    </citation>
    <scope>NUCLEOTIDE SEQUENCE [LARGE SCALE GENOMIC DNA]</scope>
    <source>
        <strain evidence="2">cv. AP13</strain>
    </source>
</reference>
<evidence type="ECO:0000313" key="2">
    <source>
        <dbReference type="Proteomes" id="UP000823388"/>
    </source>
</evidence>
<dbReference type="AlphaFoldDB" id="A0A8T0N8F3"/>
<evidence type="ECO:0008006" key="3">
    <source>
        <dbReference type="Google" id="ProtNLM"/>
    </source>
</evidence>
<evidence type="ECO:0000313" key="1">
    <source>
        <dbReference type="EMBL" id="KAG2544439.1"/>
    </source>
</evidence>
<name>A0A8T0N8F3_PANVG</name>
<dbReference type="EMBL" id="CM029053">
    <property type="protein sequence ID" value="KAG2544439.1"/>
    <property type="molecule type" value="Genomic_DNA"/>
</dbReference>